<keyword evidence="1" id="KW-0812">Transmembrane</keyword>
<protein>
    <recommendedName>
        <fullName evidence="2">J domain-containing protein</fullName>
    </recommendedName>
</protein>
<dbReference type="InterPro" id="IPR036869">
    <property type="entry name" value="J_dom_sf"/>
</dbReference>
<dbReference type="InterPro" id="IPR052763">
    <property type="entry name" value="DnaJ_C4"/>
</dbReference>
<dbReference type="Proteomes" id="UP000024635">
    <property type="component" value="Unassembled WGS sequence"/>
</dbReference>
<keyword evidence="1" id="KW-0472">Membrane</keyword>
<dbReference type="EMBL" id="JARK01000356">
    <property type="protein sequence ID" value="EYC37929.1"/>
    <property type="molecule type" value="Genomic_DNA"/>
</dbReference>
<feature type="transmembrane region" description="Helical" evidence="1">
    <location>
        <begin position="188"/>
        <end position="209"/>
    </location>
</feature>
<dbReference type="Pfam" id="PF00226">
    <property type="entry name" value="DnaJ"/>
    <property type="match status" value="1"/>
</dbReference>
<evidence type="ECO:0000313" key="4">
    <source>
        <dbReference type="Proteomes" id="UP000024635"/>
    </source>
</evidence>
<evidence type="ECO:0000259" key="2">
    <source>
        <dbReference type="PROSITE" id="PS50076"/>
    </source>
</evidence>
<dbReference type="CDD" id="cd06257">
    <property type="entry name" value="DnaJ"/>
    <property type="match status" value="1"/>
</dbReference>
<proteinExistence type="predicted"/>
<dbReference type="OrthoDB" id="552049at2759"/>
<feature type="domain" description="J" evidence="2">
    <location>
        <begin position="70"/>
        <end position="134"/>
    </location>
</feature>
<dbReference type="STRING" id="53326.A0A016WDM0"/>
<keyword evidence="4" id="KW-1185">Reference proteome</keyword>
<comment type="caution">
    <text evidence="3">The sequence shown here is derived from an EMBL/GenBank/DDBJ whole genome shotgun (WGS) entry which is preliminary data.</text>
</comment>
<dbReference type="PANTHER" id="PTHR44825:SF1">
    <property type="entry name" value="DNAJ HOMOLOG SUBFAMILY C MEMBER 4"/>
    <property type="match status" value="1"/>
</dbReference>
<evidence type="ECO:0000256" key="1">
    <source>
        <dbReference type="SAM" id="Phobius"/>
    </source>
</evidence>
<sequence length="327" mass="39384">MSSLYGERLAMSHVDIHYLLVLVMYGGRHRVCSWNHWNLLDYAYTHRVHTVFQQTCGFASYDRSTKKKPDYYELLGVRKDATQAEIKAAFYAKSKELHPDKGSNRESTEAFVELKEAYDVLRRPADRRAYDMRDHDYYKHRNRDPYYQYRYQQERSREWSRFWAENPGTTGHPNDSPYKKRSQDEWRFILKWTAFGAFLVFLYNVGYIFQVKARERRLAKLIDEDEIARSFLRQSEFRDKPMDSVEMYELARQLKGDVDEAWRRKVENLGARNPNEIREEYRWLRAVQDVDHNRRVKAQRAERRRKEVLKALGLEPDVELDPKSDEK</sequence>
<organism evidence="3 4">
    <name type="scientific">Ancylostoma ceylanicum</name>
    <dbReference type="NCBI Taxonomy" id="53326"/>
    <lineage>
        <taxon>Eukaryota</taxon>
        <taxon>Metazoa</taxon>
        <taxon>Ecdysozoa</taxon>
        <taxon>Nematoda</taxon>
        <taxon>Chromadorea</taxon>
        <taxon>Rhabditida</taxon>
        <taxon>Rhabditina</taxon>
        <taxon>Rhabditomorpha</taxon>
        <taxon>Strongyloidea</taxon>
        <taxon>Ancylostomatidae</taxon>
        <taxon>Ancylostomatinae</taxon>
        <taxon>Ancylostoma</taxon>
    </lineage>
</organism>
<dbReference type="SMART" id="SM00271">
    <property type="entry name" value="DnaJ"/>
    <property type="match status" value="1"/>
</dbReference>
<dbReference type="SUPFAM" id="SSF46565">
    <property type="entry name" value="Chaperone J-domain"/>
    <property type="match status" value="1"/>
</dbReference>
<accession>A0A016WDM0</accession>
<name>A0A016WDM0_9BILA</name>
<dbReference type="AlphaFoldDB" id="A0A016WDM0"/>
<dbReference type="PRINTS" id="PR00625">
    <property type="entry name" value="JDOMAIN"/>
</dbReference>
<dbReference type="PROSITE" id="PS50076">
    <property type="entry name" value="DNAJ_2"/>
    <property type="match status" value="1"/>
</dbReference>
<dbReference type="InterPro" id="IPR001623">
    <property type="entry name" value="DnaJ_domain"/>
</dbReference>
<dbReference type="Gene3D" id="1.10.287.110">
    <property type="entry name" value="DnaJ domain"/>
    <property type="match status" value="1"/>
</dbReference>
<evidence type="ECO:0000313" key="3">
    <source>
        <dbReference type="EMBL" id="EYC37929.1"/>
    </source>
</evidence>
<keyword evidence="1" id="KW-1133">Transmembrane helix</keyword>
<dbReference type="PANTHER" id="PTHR44825">
    <property type="match status" value="1"/>
</dbReference>
<gene>
    <name evidence="3" type="primary">Acey_s0756.g2087</name>
    <name evidence="3" type="synonym">Acey-dnj-4</name>
    <name evidence="3" type="ORF">Y032_0756g2087</name>
</gene>
<reference evidence="4" key="1">
    <citation type="journal article" date="2015" name="Nat. Genet.">
        <title>The genome and transcriptome of the zoonotic hookworm Ancylostoma ceylanicum identify infection-specific gene families.</title>
        <authorList>
            <person name="Schwarz E.M."/>
            <person name="Hu Y."/>
            <person name="Antoshechkin I."/>
            <person name="Miller M.M."/>
            <person name="Sternberg P.W."/>
            <person name="Aroian R.V."/>
        </authorList>
    </citation>
    <scope>NUCLEOTIDE SEQUENCE</scope>
    <source>
        <strain evidence="4">HY135</strain>
    </source>
</reference>